<evidence type="ECO:0000313" key="4">
    <source>
        <dbReference type="Proteomes" id="UP001370490"/>
    </source>
</evidence>
<evidence type="ECO:0000256" key="1">
    <source>
        <dbReference type="RuleBase" id="RU369085"/>
    </source>
</evidence>
<dbReference type="Proteomes" id="UP001370490">
    <property type="component" value="Unassembled WGS sequence"/>
</dbReference>
<gene>
    <name evidence="3" type="ORF">RJ641_027136</name>
</gene>
<dbReference type="GO" id="GO:0019005">
    <property type="term" value="C:SCF ubiquitin ligase complex"/>
    <property type="evidence" value="ECO:0007669"/>
    <property type="project" value="UniProtKB-UniRule"/>
</dbReference>
<feature type="domain" description="F-box" evidence="2">
    <location>
        <begin position="4"/>
        <end position="40"/>
    </location>
</feature>
<dbReference type="GO" id="GO:0005634">
    <property type="term" value="C:nucleus"/>
    <property type="evidence" value="ECO:0007669"/>
    <property type="project" value="UniProtKB-SubCell"/>
</dbReference>
<reference evidence="3 4" key="1">
    <citation type="submission" date="2023-12" db="EMBL/GenBank/DDBJ databases">
        <title>A high-quality genome assembly for Dillenia turbinata (Dilleniales).</title>
        <authorList>
            <person name="Chanderbali A."/>
        </authorList>
    </citation>
    <scope>NUCLEOTIDE SEQUENCE [LARGE SCALE GENOMIC DNA]</scope>
    <source>
        <strain evidence="3">LSX21</strain>
        <tissue evidence="3">Leaf</tissue>
    </source>
</reference>
<dbReference type="AlphaFoldDB" id="A0AAN8ZHW5"/>
<keyword evidence="1" id="KW-0833">Ubl conjugation pathway</keyword>
<accession>A0AAN8ZHW5</accession>
<comment type="pathway">
    <text evidence="1">Protein modification; protein ubiquitination.</text>
</comment>
<protein>
    <recommendedName>
        <fullName evidence="1">F-box protein</fullName>
    </recommendedName>
</protein>
<name>A0AAN8ZHW5_9MAGN</name>
<dbReference type="GO" id="GO:0009740">
    <property type="term" value="P:gibberellic acid mediated signaling pathway"/>
    <property type="evidence" value="ECO:0007669"/>
    <property type="project" value="TreeGrafter"/>
</dbReference>
<evidence type="ECO:0000313" key="3">
    <source>
        <dbReference type="EMBL" id="KAK6941759.1"/>
    </source>
</evidence>
<dbReference type="GO" id="GO:0016567">
    <property type="term" value="P:protein ubiquitination"/>
    <property type="evidence" value="ECO:0007669"/>
    <property type="project" value="UniProtKB-UniRule"/>
</dbReference>
<keyword evidence="4" id="KW-1185">Reference proteome</keyword>
<comment type="subcellular location">
    <subcellularLocation>
        <location evidence="1">Nucleus</location>
    </subcellularLocation>
</comment>
<dbReference type="PANTHER" id="PTHR12874">
    <property type="entry name" value="F-BOX ONLY PROTEIN 48-RELATED"/>
    <property type="match status" value="1"/>
</dbReference>
<dbReference type="InterPro" id="IPR001810">
    <property type="entry name" value="F-box_dom"/>
</dbReference>
<organism evidence="3 4">
    <name type="scientific">Dillenia turbinata</name>
    <dbReference type="NCBI Taxonomy" id="194707"/>
    <lineage>
        <taxon>Eukaryota</taxon>
        <taxon>Viridiplantae</taxon>
        <taxon>Streptophyta</taxon>
        <taxon>Embryophyta</taxon>
        <taxon>Tracheophyta</taxon>
        <taxon>Spermatophyta</taxon>
        <taxon>Magnoliopsida</taxon>
        <taxon>eudicotyledons</taxon>
        <taxon>Gunneridae</taxon>
        <taxon>Pentapetalae</taxon>
        <taxon>Dilleniales</taxon>
        <taxon>Dilleniaceae</taxon>
        <taxon>Dillenia</taxon>
    </lineage>
</organism>
<dbReference type="EMBL" id="JBAMMX010000004">
    <property type="protein sequence ID" value="KAK6941759.1"/>
    <property type="molecule type" value="Genomic_DNA"/>
</dbReference>
<proteinExistence type="predicted"/>
<dbReference type="PANTHER" id="PTHR12874:SF16">
    <property type="entry name" value="OS01G0800800 PROTEIN"/>
    <property type="match status" value="1"/>
</dbReference>
<dbReference type="Pfam" id="PF00646">
    <property type="entry name" value="F-box"/>
    <property type="match status" value="1"/>
</dbReference>
<dbReference type="GO" id="GO:0031146">
    <property type="term" value="P:SCF-dependent proteasomal ubiquitin-dependent protein catabolic process"/>
    <property type="evidence" value="ECO:0007669"/>
    <property type="project" value="UniProtKB-UniRule"/>
</dbReference>
<keyword evidence="1" id="KW-0539">Nucleus</keyword>
<comment type="subunit">
    <text evidence="1">Component of the SCF-type E3 ligase complex.</text>
</comment>
<dbReference type="SUPFAM" id="SSF81383">
    <property type="entry name" value="F-box domain"/>
    <property type="match status" value="1"/>
</dbReference>
<evidence type="ECO:0000259" key="2">
    <source>
        <dbReference type="Pfam" id="PF00646"/>
    </source>
</evidence>
<dbReference type="InterPro" id="IPR036047">
    <property type="entry name" value="F-box-like_dom_sf"/>
</dbReference>
<sequence length="231" mass="25511">MNRPWEVLFLVSQHLDPKAIAIASCVSKSWDFSLSSDHIWKPLCSSQFPSISNLHGNYNAKSPPSYRRLYALGQASVQRRHRKPLKARVSVEDLLFAIDLLDKSNGRILSLRIPGSDLEHDPHGLFRYDVNVGGLTVPIEAVEDGVMTWNVVMRGWSGVFTVMECKGKGSFLRGSDGWFSAELPSAGCCSSAAGSGLAADLKLGFRNEEESVDIRRREVVVERGKAYGTTK</sequence>
<dbReference type="GO" id="GO:0005737">
    <property type="term" value="C:cytoplasm"/>
    <property type="evidence" value="ECO:0007669"/>
    <property type="project" value="TreeGrafter"/>
</dbReference>
<comment type="function">
    <text evidence="1">Acts as a component of a SCF E3 ubiquitin ligase complexes.</text>
</comment>
<comment type="caution">
    <text evidence="3">The sequence shown here is derived from an EMBL/GenBank/DDBJ whole genome shotgun (WGS) entry which is preliminary data.</text>
</comment>
<dbReference type="Gene3D" id="1.20.1280.50">
    <property type="match status" value="1"/>
</dbReference>